<evidence type="ECO:0000313" key="13">
    <source>
        <dbReference type="Proteomes" id="UP000526125"/>
    </source>
</evidence>
<protein>
    <submittedName>
        <fullName evidence="12">Cellulase family glycosylhydrolase</fullName>
    </submittedName>
</protein>
<dbReference type="InterPro" id="IPR014756">
    <property type="entry name" value="Ig_E-set"/>
</dbReference>
<organism evidence="12 13">
    <name type="scientific">Paenibacillus xylanilyticus</name>
    <dbReference type="NCBI Taxonomy" id="248903"/>
    <lineage>
        <taxon>Bacteria</taxon>
        <taxon>Bacillati</taxon>
        <taxon>Bacillota</taxon>
        <taxon>Bacilli</taxon>
        <taxon>Bacillales</taxon>
        <taxon>Paenibacillaceae</taxon>
        <taxon>Paenibacillus</taxon>
    </lineage>
</organism>
<dbReference type="SUPFAM" id="SSF51445">
    <property type="entry name" value="(Trans)glycosidases"/>
    <property type="match status" value="1"/>
</dbReference>
<dbReference type="Proteomes" id="UP000526125">
    <property type="component" value="Unassembled WGS sequence"/>
</dbReference>
<dbReference type="GO" id="GO:0009986">
    <property type="term" value="C:cell surface"/>
    <property type="evidence" value="ECO:0007669"/>
    <property type="project" value="TreeGrafter"/>
</dbReference>
<evidence type="ECO:0000256" key="4">
    <source>
        <dbReference type="ARBA" id="ARBA00023277"/>
    </source>
</evidence>
<keyword evidence="1 8" id="KW-0732">Signal</keyword>
<keyword evidence="2 7" id="KW-0378">Hydrolase</keyword>
<dbReference type="Gene3D" id="3.20.20.80">
    <property type="entry name" value="Glycosidases"/>
    <property type="match status" value="1"/>
</dbReference>
<feature type="signal peptide" evidence="8">
    <location>
        <begin position="1"/>
        <end position="35"/>
    </location>
</feature>
<keyword evidence="5 7" id="KW-0326">Glycosidase</keyword>
<evidence type="ECO:0000256" key="3">
    <source>
        <dbReference type="ARBA" id="ARBA00023001"/>
    </source>
</evidence>
<name>A0A7Y6EVG6_9BACL</name>
<dbReference type="InterPro" id="IPR017853">
    <property type="entry name" value="GH"/>
</dbReference>
<comment type="similarity">
    <text evidence="7">Belongs to the glycosyl hydrolase 5 (cellulase A) family.</text>
</comment>
<accession>A0A7Y6EVG6</accession>
<evidence type="ECO:0000259" key="9">
    <source>
        <dbReference type="Pfam" id="PF00150"/>
    </source>
</evidence>
<reference evidence="12 13" key="1">
    <citation type="submission" date="2020-05" db="EMBL/GenBank/DDBJ databases">
        <title>Genome Sequencing of Type Strains.</title>
        <authorList>
            <person name="Lemaire J.F."/>
            <person name="Inderbitzin P."/>
            <person name="Gregorio O.A."/>
            <person name="Collins S.B."/>
            <person name="Wespe N."/>
            <person name="Knight-Connoni V."/>
        </authorList>
    </citation>
    <scope>NUCLEOTIDE SEQUENCE [LARGE SCALE GENOMIC DNA]</scope>
    <source>
        <strain evidence="12 13">LMG 21957</strain>
    </source>
</reference>
<dbReference type="PROSITE" id="PS00659">
    <property type="entry name" value="GLYCOSYL_HYDROL_F5"/>
    <property type="match status" value="1"/>
</dbReference>
<evidence type="ECO:0000256" key="6">
    <source>
        <dbReference type="ARBA" id="ARBA00023326"/>
    </source>
</evidence>
<dbReference type="InterPro" id="IPR001547">
    <property type="entry name" value="Glyco_hydro_5"/>
</dbReference>
<dbReference type="GO" id="GO:0030245">
    <property type="term" value="P:cellulose catabolic process"/>
    <property type="evidence" value="ECO:0007669"/>
    <property type="project" value="UniProtKB-KW"/>
</dbReference>
<dbReference type="InterPro" id="IPR005102">
    <property type="entry name" value="Carbo-bd_X2"/>
</dbReference>
<dbReference type="Pfam" id="PF00150">
    <property type="entry name" value="Cellulase"/>
    <property type="match status" value="1"/>
</dbReference>
<dbReference type="SUPFAM" id="SSF81296">
    <property type="entry name" value="E set domains"/>
    <property type="match status" value="1"/>
</dbReference>
<feature type="domain" description="Endoglucanase B carbohydrate binding" evidence="11">
    <location>
        <begin position="475"/>
        <end position="578"/>
    </location>
</feature>
<dbReference type="PANTHER" id="PTHR31297">
    <property type="entry name" value="GLUCAN ENDO-1,6-BETA-GLUCOSIDASE B"/>
    <property type="match status" value="1"/>
</dbReference>
<keyword evidence="3" id="KW-0136">Cellulose degradation</keyword>
<evidence type="ECO:0000259" key="11">
    <source>
        <dbReference type="Pfam" id="PF18448"/>
    </source>
</evidence>
<dbReference type="InterPro" id="IPR016282">
    <property type="entry name" value="Glyco_hydro_5_endoGlcnase_B"/>
</dbReference>
<dbReference type="InterPro" id="IPR018087">
    <property type="entry name" value="Glyco_hydro_5_CS"/>
</dbReference>
<sequence length="580" mass="64857">MKETLLMRKNRKNVLSLTLVTAMILSLFSSAIVSAAPDHQAKPSKPAAPTKIQSYVSAMEPGWNLGNSLDAVGEDETAWGNPRITKELIQQIAKQGYKSIRIPVTWEAHIGEAPDYTIDPAYMNRVQEVVNWALDANLYVMINLHHDSWRWISYMEKDHDHVLARYNAAWTQIANQFKNASSKLMFESVNEPRFTEGGTTDTAVSYRLLDELNTSFHKIVRDSGGKNKTRPLVLPTLHTSSAQADLDALTQTITKLNDPNIIATVHYYGFWPFSVNIAGYTKFNDEVQKDITDTFDRVYDAFVAKGIPVIVGEYGLLGFDQHTGVIEQGEKLKFFEFIGQYLRQKKMTTMLWDNGQHFSRTNFTWSDPDLYNTMKASWKGRSSTAESDLVHLKKGAAIQDQTIKLNLNGNTFKSLAHGSKKLAKGKDYTIRGDVLTLKSSLLTRLTASGNLGVNAKLTAKFNKGANWNLNIITYDTPVLSDVTGTTESFAIPTTFNGNQLATMEATYASGGNAGPQNWTSFKEFSYTFSPDYSRNVIELKPNFFNETNDGEVILKFHFWSGDVITYKITKSGTSVVGKTS</sequence>
<dbReference type="InterPro" id="IPR050386">
    <property type="entry name" value="Glycosyl_hydrolase_5"/>
</dbReference>
<dbReference type="AlphaFoldDB" id="A0A7Y6EVG6"/>
<dbReference type="GO" id="GO:0005576">
    <property type="term" value="C:extracellular region"/>
    <property type="evidence" value="ECO:0007669"/>
    <property type="project" value="TreeGrafter"/>
</dbReference>
<dbReference type="Gene3D" id="2.60.40.10">
    <property type="entry name" value="Immunoglobulins"/>
    <property type="match status" value="2"/>
</dbReference>
<keyword evidence="4" id="KW-0119">Carbohydrate metabolism</keyword>
<keyword evidence="13" id="KW-1185">Reference proteome</keyword>
<gene>
    <name evidence="12" type="ORF">HP552_15715</name>
</gene>
<proteinExistence type="inferred from homology"/>
<feature type="chain" id="PRO_5038950363" evidence="8">
    <location>
        <begin position="36"/>
        <end position="580"/>
    </location>
</feature>
<comment type="caution">
    <text evidence="12">The sequence shown here is derived from an EMBL/GenBank/DDBJ whole genome shotgun (WGS) entry which is preliminary data.</text>
</comment>
<evidence type="ECO:0000313" key="12">
    <source>
        <dbReference type="EMBL" id="NUU76676.1"/>
    </source>
</evidence>
<evidence type="ECO:0000259" key="10">
    <source>
        <dbReference type="Pfam" id="PF03442"/>
    </source>
</evidence>
<feature type="domain" description="Glycoside hydrolase family 5" evidence="9">
    <location>
        <begin position="76"/>
        <end position="357"/>
    </location>
</feature>
<dbReference type="InterPro" id="IPR013783">
    <property type="entry name" value="Ig-like_fold"/>
</dbReference>
<dbReference type="Pfam" id="PF03442">
    <property type="entry name" value="CBM_X2"/>
    <property type="match status" value="1"/>
</dbReference>
<evidence type="ECO:0000256" key="1">
    <source>
        <dbReference type="ARBA" id="ARBA00022729"/>
    </source>
</evidence>
<evidence type="ECO:0000256" key="5">
    <source>
        <dbReference type="ARBA" id="ARBA00023295"/>
    </source>
</evidence>
<dbReference type="InterPro" id="IPR040946">
    <property type="entry name" value="CBM46"/>
</dbReference>
<evidence type="ECO:0000256" key="2">
    <source>
        <dbReference type="ARBA" id="ARBA00022801"/>
    </source>
</evidence>
<dbReference type="PANTHER" id="PTHR31297:SF17">
    <property type="entry name" value="ENDOGLUCANASE"/>
    <property type="match status" value="1"/>
</dbReference>
<dbReference type="EMBL" id="JABMCB010000185">
    <property type="protein sequence ID" value="NUU76676.1"/>
    <property type="molecule type" value="Genomic_DNA"/>
</dbReference>
<dbReference type="GO" id="GO:0008422">
    <property type="term" value="F:beta-glucosidase activity"/>
    <property type="evidence" value="ECO:0007669"/>
    <property type="project" value="TreeGrafter"/>
</dbReference>
<dbReference type="PIRSF" id="PIRSF001043">
    <property type="entry name" value="Endoglucanase_B"/>
    <property type="match status" value="1"/>
</dbReference>
<dbReference type="Pfam" id="PF18448">
    <property type="entry name" value="CBM46"/>
    <property type="match status" value="1"/>
</dbReference>
<keyword evidence="6" id="KW-0624">Polysaccharide degradation</keyword>
<evidence type="ECO:0000256" key="7">
    <source>
        <dbReference type="RuleBase" id="RU361153"/>
    </source>
</evidence>
<evidence type="ECO:0000256" key="8">
    <source>
        <dbReference type="SAM" id="SignalP"/>
    </source>
</evidence>
<feature type="domain" description="Carbohydrate binding X2" evidence="10">
    <location>
        <begin position="388"/>
        <end position="471"/>
    </location>
</feature>